<protein>
    <submittedName>
        <fullName evidence="2">Guanine deaminase</fullName>
    </submittedName>
</protein>
<organism evidence="2 3">
    <name type="scientific">Rathayibacter oskolensis</name>
    <dbReference type="NCBI Taxonomy" id="1891671"/>
    <lineage>
        <taxon>Bacteria</taxon>
        <taxon>Bacillati</taxon>
        <taxon>Actinomycetota</taxon>
        <taxon>Actinomycetes</taxon>
        <taxon>Micrococcales</taxon>
        <taxon>Microbacteriaceae</taxon>
        <taxon>Rathayibacter</taxon>
    </lineage>
</organism>
<reference evidence="3" key="1">
    <citation type="submission" date="2017-04" db="EMBL/GenBank/DDBJ databases">
        <authorList>
            <person name="Varghese N."/>
            <person name="Submissions S."/>
        </authorList>
    </citation>
    <scope>NUCLEOTIDE SEQUENCE [LARGE SCALE GENOMIC DNA]</scope>
    <source>
        <strain evidence="3">VKM Ac-2121</strain>
    </source>
</reference>
<name>A0A1X7MS60_9MICO</name>
<dbReference type="InterPro" id="IPR011059">
    <property type="entry name" value="Metal-dep_hydrolase_composite"/>
</dbReference>
<dbReference type="SUPFAM" id="SSF51556">
    <property type="entry name" value="Metallo-dependent hydrolases"/>
    <property type="match status" value="1"/>
</dbReference>
<dbReference type="RefSeq" id="WP_085474596.1">
    <property type="nucleotide sequence ID" value="NZ_FXBM01000001.1"/>
</dbReference>
<evidence type="ECO:0000259" key="1">
    <source>
        <dbReference type="Pfam" id="PF01979"/>
    </source>
</evidence>
<gene>
    <name evidence="2" type="ORF">SAMN06295885_0017</name>
</gene>
<feature type="domain" description="Amidohydrolase-related" evidence="1">
    <location>
        <begin position="55"/>
        <end position="437"/>
    </location>
</feature>
<evidence type="ECO:0000313" key="2">
    <source>
        <dbReference type="EMBL" id="SMH27662.1"/>
    </source>
</evidence>
<dbReference type="Proteomes" id="UP000193711">
    <property type="component" value="Unassembled WGS sequence"/>
</dbReference>
<dbReference type="OrthoDB" id="3189065at2"/>
<keyword evidence="3" id="KW-1185">Reference proteome</keyword>
<dbReference type="Gene3D" id="3.20.20.140">
    <property type="entry name" value="Metal-dependent hydrolases"/>
    <property type="match status" value="1"/>
</dbReference>
<dbReference type="STRING" id="1891671.SAMN06295885_0017"/>
<dbReference type="InterPro" id="IPR006680">
    <property type="entry name" value="Amidohydro-rel"/>
</dbReference>
<dbReference type="SUPFAM" id="SSF51338">
    <property type="entry name" value="Composite domain of metallo-dependent hydrolases"/>
    <property type="match status" value="1"/>
</dbReference>
<dbReference type="AlphaFoldDB" id="A0A1X7MS60"/>
<dbReference type="PANTHER" id="PTHR43794:SF5">
    <property type="entry name" value="CHLOROHYDROLASE FAMILY PROTEIN"/>
    <property type="match status" value="1"/>
</dbReference>
<dbReference type="Pfam" id="PF01979">
    <property type="entry name" value="Amidohydro_1"/>
    <property type="match status" value="1"/>
</dbReference>
<dbReference type="CDD" id="cd01298">
    <property type="entry name" value="ATZ_TRZ_like"/>
    <property type="match status" value="1"/>
</dbReference>
<dbReference type="Gene3D" id="2.30.40.10">
    <property type="entry name" value="Urease, subunit C, domain 1"/>
    <property type="match status" value="1"/>
</dbReference>
<dbReference type="EMBL" id="FXBM01000001">
    <property type="protein sequence ID" value="SMH27662.1"/>
    <property type="molecule type" value="Genomic_DNA"/>
</dbReference>
<dbReference type="InterPro" id="IPR032466">
    <property type="entry name" value="Metal_Hydrolase"/>
</dbReference>
<accession>A0A1X7MS60</accession>
<dbReference type="InterPro" id="IPR050287">
    <property type="entry name" value="MTA/SAH_deaminase"/>
</dbReference>
<proteinExistence type="predicted"/>
<dbReference type="GO" id="GO:0016810">
    <property type="term" value="F:hydrolase activity, acting on carbon-nitrogen (but not peptide) bonds"/>
    <property type="evidence" value="ECO:0007669"/>
    <property type="project" value="InterPro"/>
</dbReference>
<sequence>MPLLITDASVITMDPVSGAVPITASIRIVDDVITAIGPGLLPEPGDEVIDGRDRLVTPGFVNAHTHSWEYLFKGRYDNLPLELWMLLSYPILGDSRVAPDLVRLRSSLFALESLKAGVTTLVDDVLENPDQDAEQLAAVFDAYDEIGVRANISGHVISKPFYETMPFVEEYLPAEILDSVRSAARPTTEGYLAFSREAFATQHGRGGGRLRYMVAPSAPQRCGPELLTGATELALEHDAECHIHVLETKTQLVTGEEFYGSTLVEYMERVGALSTNTTFAHGIWLTDSDMALVAAAGTSISHNPISNLKLGSGIAPWRALHDAGVNLGLGTDGCSSSDSPRMLDVVKAAALLHKVTDPDLSTWPTVAEVLTAGTIGGARSAVLDTVTGSIEVGKQADLVLFDLETLNFTPRQRLENQLVYSENGSSIDTVIVAGRIVVAGGESTTVDEAALRADLKEQLGEIVARHDSLDRTNGVLTEPFRRMYERAMRRESPVDRFSGHRLV</sequence>
<evidence type="ECO:0000313" key="3">
    <source>
        <dbReference type="Proteomes" id="UP000193711"/>
    </source>
</evidence>
<dbReference type="PANTHER" id="PTHR43794">
    <property type="entry name" value="AMINOHYDROLASE SSNA-RELATED"/>
    <property type="match status" value="1"/>
</dbReference>